<keyword evidence="3" id="KW-1185">Reference proteome</keyword>
<keyword evidence="2" id="KW-0378">Hydrolase</keyword>
<dbReference type="NCBIfam" id="NF041024">
    <property type="entry name" value="acVLRF1_NCBI"/>
    <property type="match status" value="1"/>
</dbReference>
<gene>
    <name evidence="2" type="ORF">GCM10010470_48590</name>
</gene>
<reference evidence="2 3" key="1">
    <citation type="journal article" date="2019" name="Int. J. Syst. Evol. Microbiol.">
        <title>The Global Catalogue of Microorganisms (GCM) 10K type strain sequencing project: providing services to taxonomists for standard genome sequencing and annotation.</title>
        <authorList>
            <consortium name="The Broad Institute Genomics Platform"/>
            <consortium name="The Broad Institute Genome Sequencing Center for Infectious Disease"/>
            <person name="Wu L."/>
            <person name="Ma J."/>
        </authorList>
    </citation>
    <scope>NUCLEOTIDE SEQUENCE [LARGE SCALE GENOMIC DNA]</scope>
    <source>
        <strain evidence="2 3">JCM 9383</strain>
    </source>
</reference>
<dbReference type="RefSeq" id="WP_344683386.1">
    <property type="nucleotide sequence ID" value="NZ_BAAAUX010000019.1"/>
</dbReference>
<evidence type="ECO:0000313" key="3">
    <source>
        <dbReference type="Proteomes" id="UP001500979"/>
    </source>
</evidence>
<accession>A0ABN3VJY5</accession>
<dbReference type="InterPro" id="IPR042226">
    <property type="entry name" value="eFR1_2_sf"/>
</dbReference>
<organism evidence="2 3">
    <name type="scientific">Saccharopolyspora taberi</name>
    <dbReference type="NCBI Taxonomy" id="60895"/>
    <lineage>
        <taxon>Bacteria</taxon>
        <taxon>Bacillati</taxon>
        <taxon>Actinomycetota</taxon>
        <taxon>Actinomycetes</taxon>
        <taxon>Pseudonocardiales</taxon>
        <taxon>Pseudonocardiaceae</taxon>
        <taxon>Saccharopolyspora</taxon>
    </lineage>
</organism>
<evidence type="ECO:0000259" key="1">
    <source>
        <dbReference type="Pfam" id="PF18859"/>
    </source>
</evidence>
<comment type="caution">
    <text evidence="2">The sequence shown here is derived from an EMBL/GenBank/DDBJ whole genome shotgun (WGS) entry which is preliminary data.</text>
</comment>
<dbReference type="EMBL" id="BAAAUX010000019">
    <property type="protein sequence ID" value="GAA2807568.1"/>
    <property type="molecule type" value="Genomic_DNA"/>
</dbReference>
<sequence length="224" mass="24156">MPPKVRELPGGGRAVEVAPERLEGWFRRFAEGHGGVRRTLVGPDRVEAEADDGSTAAVAVPFGPLPPPHGEHDGLAVESLVDHVTAPRRIGLVLVRLGAHSVGISRGGRVEQSSTDRHLVHGRNKAGGWSQQRFARRREGQSRRSLEAAADAVARILLPVERELDGIVLGGDRQALEALRADSRLTALLSSAQPRVLDVPEPRRAVLDEAARRAVAVEVEIRDV</sequence>
<dbReference type="InterPro" id="IPR040783">
    <property type="entry name" value="VLRF1"/>
</dbReference>
<dbReference type="Pfam" id="PF18859">
    <property type="entry name" value="acVLRF1"/>
    <property type="match status" value="1"/>
</dbReference>
<proteinExistence type="predicted"/>
<dbReference type="GO" id="GO:0016787">
    <property type="term" value="F:hydrolase activity"/>
    <property type="evidence" value="ECO:0007669"/>
    <property type="project" value="UniProtKB-KW"/>
</dbReference>
<dbReference type="SUPFAM" id="SSF53137">
    <property type="entry name" value="Translational machinery components"/>
    <property type="match status" value="1"/>
</dbReference>
<dbReference type="Proteomes" id="UP001500979">
    <property type="component" value="Unassembled WGS sequence"/>
</dbReference>
<dbReference type="Gene3D" id="3.30.420.60">
    <property type="entry name" value="eRF1 domain 2"/>
    <property type="match status" value="1"/>
</dbReference>
<name>A0ABN3VJY5_9PSEU</name>
<protein>
    <submittedName>
        <fullName evidence="2">AcVLRF1 family peptidyl-tRNA hydrolase</fullName>
    </submittedName>
</protein>
<evidence type="ECO:0000313" key="2">
    <source>
        <dbReference type="EMBL" id="GAA2807568.1"/>
    </source>
</evidence>
<feature type="domain" description="Actinobacteria/chloroflexi VLRF1 release factor" evidence="1">
    <location>
        <begin position="88"/>
        <end position="220"/>
    </location>
</feature>